<dbReference type="InterPro" id="IPR015495">
    <property type="entry name" value="Myb_TF_plants"/>
</dbReference>
<dbReference type="SMART" id="SM00717">
    <property type="entry name" value="SANT"/>
    <property type="match status" value="2"/>
</dbReference>
<evidence type="ECO:0000256" key="2">
    <source>
        <dbReference type="ARBA" id="ARBA00022737"/>
    </source>
</evidence>
<feature type="domain" description="HTH myb-type" evidence="7">
    <location>
        <begin position="11"/>
        <end position="62"/>
    </location>
</feature>
<dbReference type="InterPro" id="IPR001005">
    <property type="entry name" value="SANT/Myb"/>
</dbReference>
<dbReference type="EMBL" id="CAUOFW020009058">
    <property type="protein sequence ID" value="CAK9184741.1"/>
    <property type="molecule type" value="Genomic_DNA"/>
</dbReference>
<dbReference type="FunFam" id="1.10.10.60:FF:000204">
    <property type="entry name" value="transcription factor MYB80"/>
    <property type="match status" value="1"/>
</dbReference>
<evidence type="ECO:0000256" key="3">
    <source>
        <dbReference type="ARBA" id="ARBA00023125"/>
    </source>
</evidence>
<keyword evidence="2" id="KW-0677">Repeat</keyword>
<evidence type="ECO:0000313" key="8">
    <source>
        <dbReference type="EMBL" id="CAK9184741.1"/>
    </source>
</evidence>
<feature type="compositionally biased region" description="Low complexity" evidence="5">
    <location>
        <begin position="243"/>
        <end position="257"/>
    </location>
</feature>
<keyword evidence="9" id="KW-1185">Reference proteome</keyword>
<evidence type="ECO:0000259" key="7">
    <source>
        <dbReference type="PROSITE" id="PS51294"/>
    </source>
</evidence>
<dbReference type="AlphaFoldDB" id="A0ABC8UUJ2"/>
<dbReference type="SUPFAM" id="SSF46689">
    <property type="entry name" value="Homeodomain-like"/>
    <property type="match status" value="1"/>
</dbReference>
<feature type="region of interest" description="Disordered" evidence="5">
    <location>
        <begin position="239"/>
        <end position="260"/>
    </location>
</feature>
<comment type="subcellular location">
    <subcellularLocation>
        <location evidence="1">Nucleus</location>
    </subcellularLocation>
</comment>
<dbReference type="PROSITE" id="PS51294">
    <property type="entry name" value="HTH_MYB"/>
    <property type="match status" value="2"/>
</dbReference>
<evidence type="ECO:0000313" key="9">
    <source>
        <dbReference type="Proteomes" id="UP001642360"/>
    </source>
</evidence>
<keyword evidence="4" id="KW-0539">Nucleus</keyword>
<dbReference type="Gene3D" id="1.10.10.60">
    <property type="entry name" value="Homeodomain-like"/>
    <property type="match status" value="2"/>
</dbReference>
<reference evidence="8 9" key="1">
    <citation type="submission" date="2024-02" db="EMBL/GenBank/DDBJ databases">
        <authorList>
            <person name="Vignale AGUSTIN F."/>
            <person name="Sosa J E."/>
            <person name="Modenutti C."/>
        </authorList>
    </citation>
    <scope>NUCLEOTIDE SEQUENCE [LARGE SCALE GENOMIC DNA]</scope>
</reference>
<dbReference type="FunFam" id="1.10.10.60:FF:000001">
    <property type="entry name" value="MYB-related transcription factor"/>
    <property type="match status" value="1"/>
</dbReference>
<protein>
    <submittedName>
        <fullName evidence="8">Uncharacterized protein</fullName>
    </submittedName>
</protein>
<keyword evidence="3" id="KW-0238">DNA-binding</keyword>
<feature type="domain" description="HTH myb-type" evidence="7">
    <location>
        <begin position="63"/>
        <end position="117"/>
    </location>
</feature>
<dbReference type="InterPro" id="IPR017930">
    <property type="entry name" value="Myb_dom"/>
</dbReference>
<comment type="caution">
    <text evidence="8">The sequence shown here is derived from an EMBL/GenBank/DDBJ whole genome shotgun (WGS) entry which is preliminary data.</text>
</comment>
<name>A0ABC8UUJ2_9AQUA</name>
<feature type="domain" description="Myb-like" evidence="6">
    <location>
        <begin position="19"/>
        <end position="62"/>
    </location>
</feature>
<evidence type="ECO:0000256" key="1">
    <source>
        <dbReference type="ARBA" id="ARBA00004123"/>
    </source>
</evidence>
<evidence type="ECO:0000256" key="4">
    <source>
        <dbReference type="ARBA" id="ARBA00023242"/>
    </source>
</evidence>
<dbReference type="GO" id="GO:0003677">
    <property type="term" value="F:DNA binding"/>
    <property type="evidence" value="ECO:0007669"/>
    <property type="project" value="UniProtKB-KW"/>
</dbReference>
<gene>
    <name evidence="8" type="ORF">ILEXP_LOCUS55088</name>
</gene>
<evidence type="ECO:0000256" key="5">
    <source>
        <dbReference type="SAM" id="MobiDB-lite"/>
    </source>
</evidence>
<dbReference type="GO" id="GO:0005634">
    <property type="term" value="C:nucleus"/>
    <property type="evidence" value="ECO:0007669"/>
    <property type="project" value="UniProtKB-SubCell"/>
</dbReference>
<sequence>MVRPPCCTGLNVKKGLWNNEKEDAKIPAYVSKHGTRNWTEVSKKAGLKRYGKSCRLRWTNHLRPDLKHESFTPEEEELIIRLHAAIGSRWSIIAQQLPGRTDSDVKNYWNTKLRKKLIEMGIDPVTHKPFSQILADYGNIGGLPRARTQIGSLNRDLKNALMFKSEQSQIQPQGFPKFNNHLTSLVTSPKIEPTQDSLLSNDIYNNHQSLDLLAQLQSIILVTEASNCINHETAQPQFLSEGSCSSSASPSPSSPSSIANQVRSPLSFSWRDFLLEDAFHGDNAQEQEGLVEISTNGSSSHKQYEMQMNVLHTEEKQNLEAAQEVELNAQNNGLEASSSSQSSFVEVMLDQENDTFLGFPGLLEEPLYY</sequence>
<feature type="domain" description="Myb-like" evidence="6">
    <location>
        <begin position="63"/>
        <end position="113"/>
    </location>
</feature>
<dbReference type="InterPro" id="IPR009057">
    <property type="entry name" value="Homeodomain-like_sf"/>
</dbReference>
<organism evidence="8 9">
    <name type="scientific">Ilex paraguariensis</name>
    <name type="common">yerba mate</name>
    <dbReference type="NCBI Taxonomy" id="185542"/>
    <lineage>
        <taxon>Eukaryota</taxon>
        <taxon>Viridiplantae</taxon>
        <taxon>Streptophyta</taxon>
        <taxon>Embryophyta</taxon>
        <taxon>Tracheophyta</taxon>
        <taxon>Spermatophyta</taxon>
        <taxon>Magnoliopsida</taxon>
        <taxon>eudicotyledons</taxon>
        <taxon>Gunneridae</taxon>
        <taxon>Pentapetalae</taxon>
        <taxon>asterids</taxon>
        <taxon>campanulids</taxon>
        <taxon>Aquifoliales</taxon>
        <taxon>Aquifoliaceae</taxon>
        <taxon>Ilex</taxon>
    </lineage>
</organism>
<dbReference type="PROSITE" id="PS50090">
    <property type="entry name" value="MYB_LIKE"/>
    <property type="match status" value="2"/>
</dbReference>
<dbReference type="Proteomes" id="UP001642360">
    <property type="component" value="Unassembled WGS sequence"/>
</dbReference>
<evidence type="ECO:0000259" key="6">
    <source>
        <dbReference type="PROSITE" id="PS50090"/>
    </source>
</evidence>
<dbReference type="CDD" id="cd00167">
    <property type="entry name" value="SANT"/>
    <property type="match status" value="2"/>
</dbReference>
<dbReference type="PANTHER" id="PTHR47994">
    <property type="entry name" value="F14D16.11-RELATED"/>
    <property type="match status" value="1"/>
</dbReference>
<accession>A0ABC8UUJ2</accession>
<dbReference type="PANTHER" id="PTHR47994:SF5">
    <property type="entry name" value="F14D16.11-RELATED"/>
    <property type="match status" value="1"/>
</dbReference>
<dbReference type="Pfam" id="PF00249">
    <property type="entry name" value="Myb_DNA-binding"/>
    <property type="match status" value="2"/>
</dbReference>
<proteinExistence type="predicted"/>